<dbReference type="Proteomes" id="UP000432089">
    <property type="component" value="Unassembled WGS sequence"/>
</dbReference>
<sequence length="158" mass="14890">MTAAPTAPSPSTPNVTSAANALGSGGGSAPGQAGLAQENNWTLPVTLDPEAGTQAGSSSASTQATATAGSTNLNSVNAGSVATSGNPNTASATGATTIGSTSGRASTAPGARNDRQSIAGAGRPEDFRIPVPVIGVDLVSIRGALSNGSSATPSSAGN</sequence>
<protein>
    <submittedName>
        <fullName evidence="2">Uncharacterized protein</fullName>
    </submittedName>
</protein>
<keyword evidence="3" id="KW-1185">Reference proteome</keyword>
<evidence type="ECO:0000256" key="1">
    <source>
        <dbReference type="SAM" id="MobiDB-lite"/>
    </source>
</evidence>
<dbReference type="EMBL" id="VZDO01000004">
    <property type="protein sequence ID" value="KAB0680698.1"/>
    <property type="molecule type" value="Genomic_DNA"/>
</dbReference>
<name>A0A7V7TXB6_9HYPH</name>
<feature type="compositionally biased region" description="Polar residues" evidence="1">
    <location>
        <begin position="72"/>
        <end position="88"/>
    </location>
</feature>
<organism evidence="2 3">
    <name type="scientific">Plantimonas leprariae</name>
    <dbReference type="NCBI Taxonomy" id="2615207"/>
    <lineage>
        <taxon>Bacteria</taxon>
        <taxon>Pseudomonadati</taxon>
        <taxon>Pseudomonadota</taxon>
        <taxon>Alphaproteobacteria</taxon>
        <taxon>Hyphomicrobiales</taxon>
        <taxon>Aurantimonadaceae</taxon>
        <taxon>Plantimonas</taxon>
    </lineage>
</organism>
<evidence type="ECO:0000313" key="3">
    <source>
        <dbReference type="Proteomes" id="UP000432089"/>
    </source>
</evidence>
<gene>
    <name evidence="2" type="ORF">F6X38_06745</name>
</gene>
<reference evidence="2 3" key="1">
    <citation type="submission" date="2019-09" db="EMBL/GenBank/DDBJ databases">
        <title>YIM 132180 draft genome.</title>
        <authorList>
            <person name="Zhang K."/>
        </authorList>
    </citation>
    <scope>NUCLEOTIDE SEQUENCE [LARGE SCALE GENOMIC DNA]</scope>
    <source>
        <strain evidence="2 3">YIM 132180</strain>
    </source>
</reference>
<proteinExistence type="predicted"/>
<accession>A0A7V7TXB6</accession>
<feature type="region of interest" description="Disordered" evidence="1">
    <location>
        <begin position="1"/>
        <end position="126"/>
    </location>
</feature>
<feature type="compositionally biased region" description="Low complexity" evidence="1">
    <location>
        <begin position="51"/>
        <end position="71"/>
    </location>
</feature>
<comment type="caution">
    <text evidence="2">The sequence shown here is derived from an EMBL/GenBank/DDBJ whole genome shotgun (WGS) entry which is preliminary data.</text>
</comment>
<feature type="compositionally biased region" description="Low complexity" evidence="1">
    <location>
        <begin position="89"/>
        <end position="108"/>
    </location>
</feature>
<feature type="compositionally biased region" description="Low complexity" evidence="1">
    <location>
        <begin position="12"/>
        <end position="22"/>
    </location>
</feature>
<dbReference type="AlphaFoldDB" id="A0A7V7TXB6"/>
<evidence type="ECO:0000313" key="2">
    <source>
        <dbReference type="EMBL" id="KAB0680698.1"/>
    </source>
</evidence>